<dbReference type="AlphaFoldDB" id="X1EHA8"/>
<feature type="domain" description="Solute-binding protein family 5" evidence="1">
    <location>
        <begin position="18"/>
        <end position="253"/>
    </location>
</feature>
<accession>X1EHA8</accession>
<feature type="non-terminal residue" evidence="2">
    <location>
        <position position="267"/>
    </location>
</feature>
<dbReference type="EMBL" id="BART01029543">
    <property type="protein sequence ID" value="GAH08028.1"/>
    <property type="molecule type" value="Genomic_DNA"/>
</dbReference>
<dbReference type="GO" id="GO:0015833">
    <property type="term" value="P:peptide transport"/>
    <property type="evidence" value="ECO:0007669"/>
    <property type="project" value="TreeGrafter"/>
</dbReference>
<feature type="non-terminal residue" evidence="2">
    <location>
        <position position="1"/>
    </location>
</feature>
<evidence type="ECO:0000313" key="2">
    <source>
        <dbReference type="EMBL" id="GAH08028.1"/>
    </source>
</evidence>
<reference evidence="2" key="1">
    <citation type="journal article" date="2014" name="Front. Microbiol.">
        <title>High frequency of phylogenetically diverse reductive dehalogenase-homologous genes in deep subseafloor sedimentary metagenomes.</title>
        <authorList>
            <person name="Kawai M."/>
            <person name="Futagami T."/>
            <person name="Toyoda A."/>
            <person name="Takaki Y."/>
            <person name="Nishi S."/>
            <person name="Hori S."/>
            <person name="Arai W."/>
            <person name="Tsubouchi T."/>
            <person name="Morono Y."/>
            <person name="Uchiyama I."/>
            <person name="Ito T."/>
            <person name="Fujiyama A."/>
            <person name="Inagaki F."/>
            <person name="Takami H."/>
        </authorList>
    </citation>
    <scope>NUCLEOTIDE SEQUENCE</scope>
    <source>
        <strain evidence="2">Expedition CK06-06</strain>
    </source>
</reference>
<dbReference type="GO" id="GO:1904680">
    <property type="term" value="F:peptide transmembrane transporter activity"/>
    <property type="evidence" value="ECO:0007669"/>
    <property type="project" value="TreeGrafter"/>
</dbReference>
<name>X1EHA8_9ZZZZ</name>
<evidence type="ECO:0000259" key="1">
    <source>
        <dbReference type="Pfam" id="PF00496"/>
    </source>
</evidence>
<organism evidence="2">
    <name type="scientific">marine sediment metagenome</name>
    <dbReference type="NCBI Taxonomy" id="412755"/>
    <lineage>
        <taxon>unclassified sequences</taxon>
        <taxon>metagenomes</taxon>
        <taxon>ecological metagenomes</taxon>
    </lineage>
</organism>
<protein>
    <recommendedName>
        <fullName evidence="1">Solute-binding protein family 5 domain-containing protein</fullName>
    </recommendedName>
</protein>
<gene>
    <name evidence="2" type="ORF">S01H4_51807</name>
</gene>
<dbReference type="Gene3D" id="3.10.105.10">
    <property type="entry name" value="Dipeptide-binding Protein, Domain 3"/>
    <property type="match status" value="1"/>
</dbReference>
<dbReference type="PANTHER" id="PTHR30290">
    <property type="entry name" value="PERIPLASMIC BINDING COMPONENT OF ABC TRANSPORTER"/>
    <property type="match status" value="1"/>
</dbReference>
<dbReference type="InterPro" id="IPR000914">
    <property type="entry name" value="SBP_5_dom"/>
</dbReference>
<comment type="caution">
    <text evidence="2">The sequence shown here is derived from an EMBL/GenBank/DDBJ whole genome shotgun (WGS) entry which is preliminary data.</text>
</comment>
<dbReference type="Gene3D" id="3.40.190.10">
    <property type="entry name" value="Periplasmic binding protein-like II"/>
    <property type="match status" value="1"/>
</dbReference>
<sequence length="267" mass="31181">NVSWWIPIMWHFPDSLNPIVNKTIVLDEHTVRFVLNEPYVPFKSLLMHISSFILSPSSTPPDRLINIHNETMVGTGPFKMNSFEIIDDYGWFGVTSNTTLLANKEYWNGKPEIDEVLFKAFFFDDAKRYREFLSGNLSYTYSGEINGYVNQTILEICRSTPEINALARYNGIHSYISMNYERVNTTMRKAISYAYNYTYDFENIYRNYGERLKSYLPYNYPYANWTAFNVPDYNITKAREVLKDANWPGTENLTANSDISPGNEWEV</sequence>
<dbReference type="InterPro" id="IPR039424">
    <property type="entry name" value="SBP_5"/>
</dbReference>
<dbReference type="SUPFAM" id="SSF53850">
    <property type="entry name" value="Periplasmic binding protein-like II"/>
    <property type="match status" value="1"/>
</dbReference>
<proteinExistence type="predicted"/>
<dbReference type="Pfam" id="PF00496">
    <property type="entry name" value="SBP_bac_5"/>
    <property type="match status" value="1"/>
</dbReference>